<feature type="compositionally biased region" description="Polar residues" evidence="6">
    <location>
        <begin position="419"/>
        <end position="434"/>
    </location>
</feature>
<comment type="similarity">
    <text evidence="1">Belongs to the CAF1 family.</text>
</comment>
<dbReference type="GO" id="GO:0000175">
    <property type="term" value="F:3'-5'-RNA exonuclease activity"/>
    <property type="evidence" value="ECO:0007669"/>
    <property type="project" value="TreeGrafter"/>
</dbReference>
<feature type="region of interest" description="Disordered" evidence="6">
    <location>
        <begin position="535"/>
        <end position="574"/>
    </location>
</feature>
<keyword evidence="9" id="KW-1185">Reference proteome</keyword>
<dbReference type="GO" id="GO:0017069">
    <property type="term" value="F:snRNA binding"/>
    <property type="evidence" value="ECO:0007669"/>
    <property type="project" value="TreeGrafter"/>
</dbReference>
<dbReference type="GO" id="GO:0034472">
    <property type="term" value="P:snRNA 3'-end processing"/>
    <property type="evidence" value="ECO:0007669"/>
    <property type="project" value="TreeGrafter"/>
</dbReference>
<evidence type="ECO:0000256" key="5">
    <source>
        <dbReference type="PROSITE-ProRule" id="PRU00723"/>
    </source>
</evidence>
<dbReference type="Gene3D" id="3.30.420.10">
    <property type="entry name" value="Ribonuclease H-like superfamily/Ribonuclease H"/>
    <property type="match status" value="2"/>
</dbReference>
<organism evidence="8 9">
    <name type="scientific">Cyanidium caldarium</name>
    <name type="common">Red alga</name>
    <dbReference type="NCBI Taxonomy" id="2771"/>
    <lineage>
        <taxon>Eukaryota</taxon>
        <taxon>Rhodophyta</taxon>
        <taxon>Bangiophyceae</taxon>
        <taxon>Cyanidiales</taxon>
        <taxon>Cyanidiaceae</taxon>
        <taxon>Cyanidium</taxon>
    </lineage>
</organism>
<evidence type="ECO:0000313" key="8">
    <source>
        <dbReference type="EMBL" id="KAK4535302.1"/>
    </source>
</evidence>
<feature type="compositionally biased region" description="Basic and acidic residues" evidence="6">
    <location>
        <begin position="547"/>
        <end position="556"/>
    </location>
</feature>
<dbReference type="GO" id="GO:0008270">
    <property type="term" value="F:zinc ion binding"/>
    <property type="evidence" value="ECO:0007669"/>
    <property type="project" value="UniProtKB-KW"/>
</dbReference>
<feature type="region of interest" description="Disordered" evidence="6">
    <location>
        <begin position="189"/>
        <end position="236"/>
    </location>
</feature>
<reference evidence="8 9" key="1">
    <citation type="submission" date="2022-07" db="EMBL/GenBank/DDBJ databases">
        <title>Genome-wide signatures of adaptation to extreme environments.</title>
        <authorList>
            <person name="Cho C.H."/>
            <person name="Yoon H.S."/>
        </authorList>
    </citation>
    <scope>NUCLEOTIDE SEQUENCE [LARGE SCALE GENOMIC DNA]</scope>
    <source>
        <strain evidence="8 9">DBV 063 E5</strain>
    </source>
</reference>
<dbReference type="PROSITE" id="PS50103">
    <property type="entry name" value="ZF_C3H1"/>
    <property type="match status" value="1"/>
</dbReference>
<dbReference type="PANTHER" id="PTHR15092:SF37">
    <property type="entry name" value="TARGET OF EGR1 PROTEIN 1"/>
    <property type="match status" value="1"/>
</dbReference>
<protein>
    <recommendedName>
        <fullName evidence="7">C3H1-type domain-containing protein</fullName>
    </recommendedName>
</protein>
<evidence type="ECO:0000313" key="9">
    <source>
        <dbReference type="Proteomes" id="UP001301350"/>
    </source>
</evidence>
<dbReference type="EMBL" id="JANCYW010000004">
    <property type="protein sequence ID" value="KAK4535302.1"/>
    <property type="molecule type" value="Genomic_DNA"/>
</dbReference>
<comment type="caution">
    <text evidence="8">The sequence shown here is derived from an EMBL/GenBank/DDBJ whole genome shotgun (WGS) entry which is preliminary data.</text>
</comment>
<evidence type="ECO:0000256" key="4">
    <source>
        <dbReference type="ARBA" id="ARBA00022833"/>
    </source>
</evidence>
<dbReference type="PANTHER" id="PTHR15092">
    <property type="entry name" value="POLY A -SPECIFIC RIBONUCLEASE/TARGET OF EGR1, MEMBER 1"/>
    <property type="match status" value="1"/>
</dbReference>
<feature type="compositionally biased region" description="Basic and acidic residues" evidence="6">
    <location>
        <begin position="1"/>
        <end position="11"/>
    </location>
</feature>
<dbReference type="SUPFAM" id="SSF90229">
    <property type="entry name" value="CCCH zinc finger"/>
    <property type="match status" value="1"/>
</dbReference>
<dbReference type="Pfam" id="PF04857">
    <property type="entry name" value="CAF1"/>
    <property type="match status" value="1"/>
</dbReference>
<accession>A0AAV9ISI8</accession>
<feature type="compositionally biased region" description="Low complexity" evidence="6">
    <location>
        <begin position="560"/>
        <end position="574"/>
    </location>
</feature>
<keyword evidence="4 5" id="KW-0862">Zinc</keyword>
<dbReference type="SUPFAM" id="SSF53098">
    <property type="entry name" value="Ribonuclease H-like"/>
    <property type="match status" value="1"/>
</dbReference>
<gene>
    <name evidence="8" type="ORF">CDCA_CDCA04G1327</name>
</gene>
<dbReference type="InterPro" id="IPR006941">
    <property type="entry name" value="RNase_CAF1"/>
</dbReference>
<dbReference type="AlphaFoldDB" id="A0AAV9ISI8"/>
<dbReference type="InterPro" id="IPR036855">
    <property type="entry name" value="Znf_CCCH_sf"/>
</dbReference>
<evidence type="ECO:0000256" key="2">
    <source>
        <dbReference type="ARBA" id="ARBA00022723"/>
    </source>
</evidence>
<evidence type="ECO:0000256" key="3">
    <source>
        <dbReference type="ARBA" id="ARBA00022771"/>
    </source>
</evidence>
<feature type="region of interest" description="Disordered" evidence="6">
    <location>
        <begin position="1"/>
        <end position="29"/>
    </location>
</feature>
<keyword evidence="2 5" id="KW-0479">Metal-binding</keyword>
<feature type="zinc finger region" description="C3H1-type" evidence="5">
    <location>
        <begin position="379"/>
        <end position="407"/>
    </location>
</feature>
<dbReference type="InterPro" id="IPR036397">
    <property type="entry name" value="RNaseH_sf"/>
</dbReference>
<dbReference type="InterPro" id="IPR000571">
    <property type="entry name" value="Znf_CCCH"/>
</dbReference>
<feature type="region of interest" description="Disordered" evidence="6">
    <location>
        <begin position="352"/>
        <end position="376"/>
    </location>
</feature>
<name>A0AAV9ISI8_CYACA</name>
<sequence>MTSDTKRREAGKTSASDESEPGHPTPRLEAFSVPVQVVDRRNYADALRHLSRALPHATFLAVDTEFSGFGSDARVHSCCPETRYRALRRLATTSAIFSVGVALFRARQPEVRECLAVLRERARSEERVSWPAGPPENVAFQVQVFEFLFLCEDGFRVDADTAEFLACHDMDFNRLFRYGVRYRRAHQSAESATDVEGAAEASLEREGAGGASPDGRADGANDPGEDDTHRSVNGNATVSAAPSSALHVLAGLIRTQRPVVFHNGLFDLTLMYAAFEATLPPTLYDFERTMATQLLGQCYDTRLLHDRLGNNNHNNSRRGPSFLQYLFRKHERHWFRHRGGVHVETADLSLLGSSDTDEECDGGEAPPPAMHKRKRARRLQATKICGRYARYGHCADESRCPHSHDLDRILDVHEVEWSTGTDATVPRSPSQSPSKEAASGRRKTTRRRENAPHSTTDANGPPLRTPPAEEGDADNPSDRTLRPAHSAGYDAFCTGYVFASMLARPGLDLRRAADAANLIFIPGGSMSHICIQPSEREPVDGLSGGSEHGRCGHEVQQRGATRTTSASSEASPGA</sequence>
<evidence type="ECO:0000259" key="7">
    <source>
        <dbReference type="PROSITE" id="PS50103"/>
    </source>
</evidence>
<dbReference type="InterPro" id="IPR051181">
    <property type="entry name" value="CAF1_poly(A)_ribonucleases"/>
</dbReference>
<keyword evidence="3 5" id="KW-0863">Zinc-finger</keyword>
<dbReference type="InterPro" id="IPR012337">
    <property type="entry name" value="RNaseH-like_sf"/>
</dbReference>
<evidence type="ECO:0000256" key="1">
    <source>
        <dbReference type="ARBA" id="ARBA00008372"/>
    </source>
</evidence>
<feature type="region of interest" description="Disordered" evidence="6">
    <location>
        <begin position="419"/>
        <end position="483"/>
    </location>
</feature>
<feature type="domain" description="C3H1-type" evidence="7">
    <location>
        <begin position="379"/>
        <end position="407"/>
    </location>
</feature>
<proteinExistence type="inferred from homology"/>
<dbReference type="Proteomes" id="UP001301350">
    <property type="component" value="Unassembled WGS sequence"/>
</dbReference>
<dbReference type="GO" id="GO:0015030">
    <property type="term" value="C:Cajal body"/>
    <property type="evidence" value="ECO:0007669"/>
    <property type="project" value="TreeGrafter"/>
</dbReference>
<evidence type="ECO:0000256" key="6">
    <source>
        <dbReference type="SAM" id="MobiDB-lite"/>
    </source>
</evidence>